<keyword evidence="1" id="KW-1133">Transmembrane helix</keyword>
<proteinExistence type="predicted"/>
<evidence type="ECO:0000313" key="3">
    <source>
        <dbReference type="Proteomes" id="UP000244225"/>
    </source>
</evidence>
<dbReference type="AlphaFoldDB" id="A0A2T5YGE4"/>
<reference evidence="2 3" key="1">
    <citation type="submission" date="2018-04" db="EMBL/GenBank/DDBJ databases">
        <title>Genomic Encyclopedia of Archaeal and Bacterial Type Strains, Phase II (KMG-II): from individual species to whole genera.</title>
        <authorList>
            <person name="Goeker M."/>
        </authorList>
    </citation>
    <scope>NUCLEOTIDE SEQUENCE [LARGE SCALE GENOMIC DNA]</scope>
    <source>
        <strain evidence="2 3">DSM 100162</strain>
    </source>
</reference>
<accession>A0A2T5YGE4</accession>
<comment type="caution">
    <text evidence="2">The sequence shown here is derived from an EMBL/GenBank/DDBJ whole genome shotgun (WGS) entry which is preliminary data.</text>
</comment>
<evidence type="ECO:0000313" key="2">
    <source>
        <dbReference type="EMBL" id="PTX18364.1"/>
    </source>
</evidence>
<organism evidence="2 3">
    <name type="scientific">Pontibacter mucosus</name>
    <dbReference type="NCBI Taxonomy" id="1649266"/>
    <lineage>
        <taxon>Bacteria</taxon>
        <taxon>Pseudomonadati</taxon>
        <taxon>Bacteroidota</taxon>
        <taxon>Cytophagia</taxon>
        <taxon>Cytophagales</taxon>
        <taxon>Hymenobacteraceae</taxon>
        <taxon>Pontibacter</taxon>
    </lineage>
</organism>
<feature type="transmembrane region" description="Helical" evidence="1">
    <location>
        <begin position="28"/>
        <end position="47"/>
    </location>
</feature>
<keyword evidence="1" id="KW-0472">Membrane</keyword>
<gene>
    <name evidence="2" type="ORF">C8N40_106164</name>
</gene>
<dbReference type="Proteomes" id="UP000244225">
    <property type="component" value="Unassembled WGS sequence"/>
</dbReference>
<dbReference type="EMBL" id="QBKI01000006">
    <property type="protein sequence ID" value="PTX18364.1"/>
    <property type="molecule type" value="Genomic_DNA"/>
</dbReference>
<protein>
    <submittedName>
        <fullName evidence="2">Uncharacterized protein</fullName>
    </submittedName>
</protein>
<keyword evidence="1" id="KW-0812">Transmembrane</keyword>
<sequence>MDNKLKTEAYLRTLYFVRGFSQSIKSNYVKTYFIFFPLLIYFSKKLYKSFGLS</sequence>
<keyword evidence="3" id="KW-1185">Reference proteome</keyword>
<name>A0A2T5YGE4_9BACT</name>
<evidence type="ECO:0000256" key="1">
    <source>
        <dbReference type="SAM" id="Phobius"/>
    </source>
</evidence>